<dbReference type="EMBL" id="CAADFR010000240">
    <property type="protein sequence ID" value="VFK45634.1"/>
    <property type="molecule type" value="Genomic_DNA"/>
</dbReference>
<reference evidence="1" key="1">
    <citation type="submission" date="2019-02" db="EMBL/GenBank/DDBJ databases">
        <authorList>
            <person name="Gruber-Vodicka R. H."/>
            <person name="Seah K. B. B."/>
        </authorList>
    </citation>
    <scope>NUCLEOTIDE SEQUENCE</scope>
    <source>
        <strain evidence="3">BECK_S127</strain>
        <strain evidence="2">BECK_S1320</strain>
        <strain evidence="1">BECK_S1321</strain>
    </source>
</reference>
<name>A0A450YVT0_9GAMM</name>
<evidence type="ECO:0000313" key="2">
    <source>
        <dbReference type="EMBL" id="VFK49770.1"/>
    </source>
</evidence>
<proteinExistence type="predicted"/>
<evidence type="ECO:0000313" key="3">
    <source>
        <dbReference type="EMBL" id="VFK81013.1"/>
    </source>
</evidence>
<accession>A0A450YVT0</accession>
<dbReference type="EMBL" id="CAADFU010000236">
    <property type="protein sequence ID" value="VFK49770.1"/>
    <property type="molecule type" value="Genomic_DNA"/>
</dbReference>
<protein>
    <submittedName>
        <fullName evidence="1">Uncharacterized protein</fullName>
    </submittedName>
</protein>
<gene>
    <name evidence="3" type="ORF">BECKSD772D_GA0070982_11982</name>
    <name evidence="2" type="ORF">BECKSD772E_GA0070983_12362</name>
    <name evidence="1" type="ORF">BECKSD772F_GA0070984_12402</name>
</gene>
<dbReference type="EMBL" id="CAADHB010000198">
    <property type="protein sequence ID" value="VFK81013.1"/>
    <property type="molecule type" value="Genomic_DNA"/>
</dbReference>
<dbReference type="AlphaFoldDB" id="A0A450YVT0"/>
<sequence length="68" mass="7531">MPALQVFEGIEIQTLLEVFLIPFDAGNNDNACWPNFPSEIQDGLGGQEVTYILETSPSHRMDSRSMGC</sequence>
<organism evidence="1">
    <name type="scientific">Candidatus Kentrum sp. SD</name>
    <dbReference type="NCBI Taxonomy" id="2126332"/>
    <lineage>
        <taxon>Bacteria</taxon>
        <taxon>Pseudomonadati</taxon>
        <taxon>Pseudomonadota</taxon>
        <taxon>Gammaproteobacteria</taxon>
        <taxon>Candidatus Kentrum</taxon>
    </lineage>
</organism>
<evidence type="ECO:0000313" key="1">
    <source>
        <dbReference type="EMBL" id="VFK45634.1"/>
    </source>
</evidence>